<sequence>MSLQFLKKLNYQYEVTTGLYMLESWEKYIVNGIVCAGFSLLAYTTINHLPTQTMSLFGQISNYAAA</sequence>
<protein>
    <submittedName>
        <fullName evidence="7">Uncharacterized protein</fullName>
    </submittedName>
</protein>
<evidence type="ECO:0000313" key="7">
    <source>
        <dbReference type="EMBL" id="PIA14979.1"/>
    </source>
</evidence>
<evidence type="ECO:0000256" key="4">
    <source>
        <dbReference type="ARBA" id="ARBA00022989"/>
    </source>
</evidence>
<evidence type="ECO:0000256" key="5">
    <source>
        <dbReference type="ARBA" id="ARBA00023136"/>
    </source>
</evidence>
<dbReference type="InterPro" id="IPR024512">
    <property type="entry name" value="Ser_palmitoyltrfase_ssu-like"/>
</dbReference>
<comment type="subcellular location">
    <subcellularLocation>
        <location evidence="1">Endoplasmic reticulum membrane</location>
        <topology evidence="1">Multi-pass membrane protein</topology>
    </subcellularLocation>
</comment>
<dbReference type="STRING" id="763665.A0A2G5B7J9"/>
<keyword evidence="5 6" id="KW-0472">Membrane</keyword>
<keyword evidence="8" id="KW-1185">Reference proteome</keyword>
<keyword evidence="4 6" id="KW-1133">Transmembrane helix</keyword>
<dbReference type="EMBL" id="KZ303511">
    <property type="protein sequence ID" value="PIA14979.1"/>
    <property type="molecule type" value="Genomic_DNA"/>
</dbReference>
<dbReference type="Proteomes" id="UP000242474">
    <property type="component" value="Unassembled WGS sequence"/>
</dbReference>
<evidence type="ECO:0000313" key="8">
    <source>
        <dbReference type="Proteomes" id="UP000242474"/>
    </source>
</evidence>
<accession>A0A2G5B7J9</accession>
<reference evidence="7 8" key="1">
    <citation type="journal article" date="2015" name="Genome Biol. Evol.">
        <title>Phylogenomic analyses indicate that early fungi evolved digesting cell walls of algal ancestors of land plants.</title>
        <authorList>
            <person name="Chang Y."/>
            <person name="Wang S."/>
            <person name="Sekimoto S."/>
            <person name="Aerts A.L."/>
            <person name="Choi C."/>
            <person name="Clum A."/>
            <person name="LaButti K.M."/>
            <person name="Lindquist E.A."/>
            <person name="Yee Ngan C."/>
            <person name="Ohm R.A."/>
            <person name="Salamov A.A."/>
            <person name="Grigoriev I.V."/>
            <person name="Spatafora J.W."/>
            <person name="Berbee M.L."/>
        </authorList>
    </citation>
    <scope>NUCLEOTIDE SEQUENCE [LARGE SCALE GENOMIC DNA]</scope>
    <source>
        <strain evidence="7 8">NRRL 1564</strain>
    </source>
</reference>
<evidence type="ECO:0000256" key="1">
    <source>
        <dbReference type="ARBA" id="ARBA00004477"/>
    </source>
</evidence>
<dbReference type="GO" id="GO:0005789">
    <property type="term" value="C:endoplasmic reticulum membrane"/>
    <property type="evidence" value="ECO:0007669"/>
    <property type="project" value="UniProtKB-SubCell"/>
</dbReference>
<dbReference type="Pfam" id="PF11779">
    <property type="entry name" value="SPT_ssu-like"/>
    <property type="match status" value="1"/>
</dbReference>
<name>A0A2G5B7J9_COERN</name>
<evidence type="ECO:0000256" key="6">
    <source>
        <dbReference type="SAM" id="Phobius"/>
    </source>
</evidence>
<dbReference type="OrthoDB" id="202672at2759"/>
<feature type="transmembrane region" description="Helical" evidence="6">
    <location>
        <begin position="28"/>
        <end position="46"/>
    </location>
</feature>
<keyword evidence="2 6" id="KW-0812">Transmembrane</keyword>
<organism evidence="7 8">
    <name type="scientific">Coemansia reversa (strain ATCC 12441 / NRRL 1564)</name>
    <dbReference type="NCBI Taxonomy" id="763665"/>
    <lineage>
        <taxon>Eukaryota</taxon>
        <taxon>Fungi</taxon>
        <taxon>Fungi incertae sedis</taxon>
        <taxon>Zoopagomycota</taxon>
        <taxon>Kickxellomycotina</taxon>
        <taxon>Kickxellomycetes</taxon>
        <taxon>Kickxellales</taxon>
        <taxon>Kickxellaceae</taxon>
        <taxon>Coemansia</taxon>
    </lineage>
</organism>
<dbReference type="AlphaFoldDB" id="A0A2G5B7J9"/>
<evidence type="ECO:0000256" key="2">
    <source>
        <dbReference type="ARBA" id="ARBA00022692"/>
    </source>
</evidence>
<keyword evidence="3" id="KW-0256">Endoplasmic reticulum</keyword>
<evidence type="ECO:0000256" key="3">
    <source>
        <dbReference type="ARBA" id="ARBA00022824"/>
    </source>
</evidence>
<proteinExistence type="predicted"/>
<gene>
    <name evidence="7" type="ORF">COEREDRAFT_82393</name>
</gene>